<feature type="region of interest" description="Disordered" evidence="1">
    <location>
        <begin position="107"/>
        <end position="130"/>
    </location>
</feature>
<dbReference type="InterPro" id="IPR013022">
    <property type="entry name" value="Xyl_isomerase-like_TIM-brl"/>
</dbReference>
<evidence type="ECO:0000256" key="1">
    <source>
        <dbReference type="SAM" id="MobiDB-lite"/>
    </source>
</evidence>
<dbReference type="Proteomes" id="UP000470875">
    <property type="component" value="Unassembled WGS sequence"/>
</dbReference>
<dbReference type="AlphaFoldDB" id="A0A6N7VRL4"/>
<reference evidence="3 4" key="1">
    <citation type="submission" date="2019-08" db="EMBL/GenBank/DDBJ databases">
        <title>In-depth cultivation of the pig gut microbiome towards novel bacterial diversity and tailored functional studies.</title>
        <authorList>
            <person name="Wylensek D."/>
            <person name="Hitch T.C.A."/>
            <person name="Clavel T."/>
        </authorList>
    </citation>
    <scope>NUCLEOTIDE SEQUENCE [LARGE SCALE GENOMIC DNA]</scope>
    <source>
        <strain evidence="3 4">WB03_NA08</strain>
    </source>
</reference>
<evidence type="ECO:0000313" key="4">
    <source>
        <dbReference type="Proteomes" id="UP000470875"/>
    </source>
</evidence>
<dbReference type="RefSeq" id="WP_154544749.1">
    <property type="nucleotide sequence ID" value="NZ_VULO01000007.1"/>
</dbReference>
<dbReference type="Gene3D" id="3.20.20.150">
    <property type="entry name" value="Divalent-metal-dependent TIM barrel enzymes"/>
    <property type="match status" value="1"/>
</dbReference>
<dbReference type="PANTHER" id="PTHR12110">
    <property type="entry name" value="HYDROXYPYRUVATE ISOMERASE"/>
    <property type="match status" value="1"/>
</dbReference>
<dbReference type="EMBL" id="VULO01000007">
    <property type="protein sequence ID" value="MSS84407.1"/>
    <property type="molecule type" value="Genomic_DNA"/>
</dbReference>
<keyword evidence="4" id="KW-1185">Reference proteome</keyword>
<proteinExistence type="predicted"/>
<name>A0A6N7VRL4_9ACTO</name>
<dbReference type="InterPro" id="IPR036237">
    <property type="entry name" value="Xyl_isomerase-like_sf"/>
</dbReference>
<protein>
    <submittedName>
        <fullName evidence="3">TIM barrel protein</fullName>
    </submittedName>
</protein>
<gene>
    <name evidence="3" type="ORF">FYJ24_06455</name>
</gene>
<organism evidence="3 4">
    <name type="scientific">Scrofimicrobium canadense</name>
    <dbReference type="NCBI Taxonomy" id="2652290"/>
    <lineage>
        <taxon>Bacteria</taxon>
        <taxon>Bacillati</taxon>
        <taxon>Actinomycetota</taxon>
        <taxon>Actinomycetes</taxon>
        <taxon>Actinomycetales</taxon>
        <taxon>Actinomycetaceae</taxon>
        <taxon>Scrofimicrobium</taxon>
    </lineage>
</organism>
<accession>A0A6N7VRL4</accession>
<dbReference type="PANTHER" id="PTHR12110:SF41">
    <property type="entry name" value="INOSOSE DEHYDRATASE"/>
    <property type="match status" value="1"/>
</dbReference>
<dbReference type="Pfam" id="PF01261">
    <property type="entry name" value="AP_endonuc_2"/>
    <property type="match status" value="1"/>
</dbReference>
<evidence type="ECO:0000313" key="3">
    <source>
        <dbReference type="EMBL" id="MSS84407.1"/>
    </source>
</evidence>
<sequence length="301" mass="33156">MKIANAPVSYGVFGLAREDTPLPNGEELLRYVADAGYEGIDLGAPGLLGRKDNLAGRLRQYGLGLAGGWVDLPFGSGTDEEFDSAFAQAEAIMPLFVAGAEAGNFPVPKPTLADSGDDRRRMKPGGSPELELTDEKWERFSDRLARVAKMVRGFDLEPTFHHHASTYVETPSEIDRFLEIGDVDFTFDTGHLLIGGGDPIKDLPRWLPRINHFHLKDADRSILATAMGSDNPVRDVWEKRVFTPLGEGDLDVDGIMELIVASGFDEWLVVEQDVVLKDAADVERAIQDQVANRDALRKWLP</sequence>
<feature type="domain" description="Xylose isomerase-like TIM barrel" evidence="2">
    <location>
        <begin position="29"/>
        <end position="273"/>
    </location>
</feature>
<dbReference type="InterPro" id="IPR050312">
    <property type="entry name" value="IolE/XylAMocC-like"/>
</dbReference>
<evidence type="ECO:0000259" key="2">
    <source>
        <dbReference type="Pfam" id="PF01261"/>
    </source>
</evidence>
<dbReference type="SUPFAM" id="SSF51658">
    <property type="entry name" value="Xylose isomerase-like"/>
    <property type="match status" value="1"/>
</dbReference>
<comment type="caution">
    <text evidence="3">The sequence shown here is derived from an EMBL/GenBank/DDBJ whole genome shotgun (WGS) entry which is preliminary data.</text>
</comment>